<reference evidence="1" key="1">
    <citation type="submission" date="2021-02" db="EMBL/GenBank/DDBJ databases">
        <authorList>
            <person name="Nowell W R."/>
        </authorList>
    </citation>
    <scope>NUCLEOTIDE SEQUENCE</scope>
</reference>
<accession>A0A813ZAW5</accession>
<dbReference type="OrthoDB" id="10060580at2759"/>
<evidence type="ECO:0000313" key="1">
    <source>
        <dbReference type="EMBL" id="CAF0895379.1"/>
    </source>
</evidence>
<comment type="caution">
    <text evidence="1">The sequence shown here is derived from an EMBL/GenBank/DDBJ whole genome shotgun (WGS) entry which is preliminary data.</text>
</comment>
<proteinExistence type="predicted"/>
<dbReference type="Proteomes" id="UP000663882">
    <property type="component" value="Unassembled WGS sequence"/>
</dbReference>
<dbReference type="Proteomes" id="UP000663823">
    <property type="component" value="Unassembled WGS sequence"/>
</dbReference>
<organism evidence="1 3">
    <name type="scientific">Rotaria sordida</name>
    <dbReference type="NCBI Taxonomy" id="392033"/>
    <lineage>
        <taxon>Eukaryota</taxon>
        <taxon>Metazoa</taxon>
        <taxon>Spiralia</taxon>
        <taxon>Gnathifera</taxon>
        <taxon>Rotifera</taxon>
        <taxon>Eurotatoria</taxon>
        <taxon>Bdelloidea</taxon>
        <taxon>Philodinida</taxon>
        <taxon>Philodinidae</taxon>
        <taxon>Rotaria</taxon>
    </lineage>
</organism>
<dbReference type="EMBL" id="CAJNOO010000300">
    <property type="protein sequence ID" value="CAF0895379.1"/>
    <property type="molecule type" value="Genomic_DNA"/>
</dbReference>
<dbReference type="AlphaFoldDB" id="A0A813ZAW5"/>
<evidence type="ECO:0000313" key="3">
    <source>
        <dbReference type="Proteomes" id="UP000663882"/>
    </source>
</evidence>
<protein>
    <submittedName>
        <fullName evidence="1">Uncharacterized protein</fullName>
    </submittedName>
</protein>
<evidence type="ECO:0000313" key="2">
    <source>
        <dbReference type="EMBL" id="CAF4105681.1"/>
    </source>
</evidence>
<dbReference type="EMBL" id="CAJOAX010012083">
    <property type="protein sequence ID" value="CAF4105681.1"/>
    <property type="molecule type" value="Genomic_DNA"/>
</dbReference>
<sequence>MDDQFKSHQYKEQFRRNIQGDQDKTETVTRESVAIEKRTRNFINGVKFVTTSSSFDPTNLRNIRSLLWSFRESSSVNDHSCSIVEYSHLISLDIDFVNIDYVDQFLNESKTCLPCLTELVVQFDPLKNVTENFTRDATRRNCAKVKRLIVKNLIDFPEDVYRYFPSL</sequence>
<name>A0A813ZAW5_9BILA</name>
<gene>
    <name evidence="2" type="ORF">OTI717_LOCUS34308</name>
    <name evidence="1" type="ORF">RFH988_LOCUS8705</name>
</gene>